<evidence type="ECO:0000256" key="2">
    <source>
        <dbReference type="ARBA" id="ARBA00022448"/>
    </source>
</evidence>
<dbReference type="InterPro" id="IPR050366">
    <property type="entry name" value="BP-dependent_transpt_permease"/>
</dbReference>
<dbReference type="Pfam" id="PF00528">
    <property type="entry name" value="BPD_transp_1"/>
    <property type="match status" value="1"/>
</dbReference>
<evidence type="ECO:0000256" key="1">
    <source>
        <dbReference type="ARBA" id="ARBA00004651"/>
    </source>
</evidence>
<name>A0A852V5G5_9ACTN</name>
<keyword evidence="4 7" id="KW-0812">Transmembrane</keyword>
<dbReference type="PROSITE" id="PS51257">
    <property type="entry name" value="PROKAR_LIPOPROTEIN"/>
    <property type="match status" value="1"/>
</dbReference>
<dbReference type="Gene3D" id="1.10.3720.10">
    <property type="entry name" value="MetI-like"/>
    <property type="match status" value="1"/>
</dbReference>
<gene>
    <name evidence="9" type="ORF">HDA43_005946</name>
</gene>
<dbReference type="EMBL" id="JACCCO010000003">
    <property type="protein sequence ID" value="NYF43719.1"/>
    <property type="molecule type" value="Genomic_DNA"/>
</dbReference>
<protein>
    <submittedName>
        <fullName evidence="9">Peptide/nickel transport system permease protein</fullName>
    </submittedName>
</protein>
<dbReference type="RefSeq" id="WP_179827392.1">
    <property type="nucleotide sequence ID" value="NZ_JACCCO010000003.1"/>
</dbReference>
<evidence type="ECO:0000256" key="4">
    <source>
        <dbReference type="ARBA" id="ARBA00022692"/>
    </source>
</evidence>
<evidence type="ECO:0000313" key="9">
    <source>
        <dbReference type="EMBL" id="NYF43719.1"/>
    </source>
</evidence>
<feature type="transmembrane region" description="Helical" evidence="7">
    <location>
        <begin position="138"/>
        <end position="155"/>
    </location>
</feature>
<dbReference type="GO" id="GO:0071916">
    <property type="term" value="F:dipeptide transmembrane transporter activity"/>
    <property type="evidence" value="ECO:0007669"/>
    <property type="project" value="TreeGrafter"/>
</dbReference>
<dbReference type="GO" id="GO:0005886">
    <property type="term" value="C:plasma membrane"/>
    <property type="evidence" value="ECO:0007669"/>
    <property type="project" value="UniProtKB-SubCell"/>
</dbReference>
<dbReference type="AlphaFoldDB" id="A0A852V5G5"/>
<dbReference type="PANTHER" id="PTHR43386">
    <property type="entry name" value="OLIGOPEPTIDE TRANSPORT SYSTEM PERMEASE PROTEIN APPC"/>
    <property type="match status" value="1"/>
</dbReference>
<evidence type="ECO:0000256" key="7">
    <source>
        <dbReference type="RuleBase" id="RU363032"/>
    </source>
</evidence>
<comment type="similarity">
    <text evidence="7">Belongs to the binding-protein-dependent transport system permease family.</text>
</comment>
<dbReference type="SUPFAM" id="SSF161098">
    <property type="entry name" value="MetI-like"/>
    <property type="match status" value="1"/>
</dbReference>
<comment type="caution">
    <text evidence="9">The sequence shown here is derived from an EMBL/GenBank/DDBJ whole genome shotgun (WGS) entry which is preliminary data.</text>
</comment>
<dbReference type="CDD" id="cd06261">
    <property type="entry name" value="TM_PBP2"/>
    <property type="match status" value="1"/>
</dbReference>
<proteinExistence type="inferred from homology"/>
<organism evidence="9 10">
    <name type="scientific">Streptosporangium sandarakinum</name>
    <dbReference type="NCBI Taxonomy" id="1260955"/>
    <lineage>
        <taxon>Bacteria</taxon>
        <taxon>Bacillati</taxon>
        <taxon>Actinomycetota</taxon>
        <taxon>Actinomycetes</taxon>
        <taxon>Streptosporangiales</taxon>
        <taxon>Streptosporangiaceae</taxon>
        <taxon>Streptosporangium</taxon>
    </lineage>
</organism>
<evidence type="ECO:0000259" key="8">
    <source>
        <dbReference type="PROSITE" id="PS50928"/>
    </source>
</evidence>
<dbReference type="InterPro" id="IPR035906">
    <property type="entry name" value="MetI-like_sf"/>
</dbReference>
<keyword evidence="10" id="KW-1185">Reference proteome</keyword>
<feature type="transmembrane region" description="Helical" evidence="7">
    <location>
        <begin position="108"/>
        <end position="132"/>
    </location>
</feature>
<dbReference type="Proteomes" id="UP000576393">
    <property type="component" value="Unassembled WGS sequence"/>
</dbReference>
<feature type="transmembrane region" description="Helical" evidence="7">
    <location>
        <begin position="243"/>
        <end position="267"/>
    </location>
</feature>
<comment type="subcellular location">
    <subcellularLocation>
        <location evidence="1 7">Cell membrane</location>
        <topology evidence="1 7">Multi-pass membrane protein</topology>
    </subcellularLocation>
</comment>
<evidence type="ECO:0000313" key="10">
    <source>
        <dbReference type="Proteomes" id="UP000576393"/>
    </source>
</evidence>
<evidence type="ECO:0000256" key="3">
    <source>
        <dbReference type="ARBA" id="ARBA00022475"/>
    </source>
</evidence>
<dbReference type="PANTHER" id="PTHR43386:SF1">
    <property type="entry name" value="D,D-DIPEPTIDE TRANSPORT SYSTEM PERMEASE PROTEIN DDPC-RELATED"/>
    <property type="match status" value="1"/>
</dbReference>
<keyword evidence="6 7" id="KW-0472">Membrane</keyword>
<keyword evidence="2 7" id="KW-0813">Transport</keyword>
<feature type="transmembrane region" description="Helical" evidence="7">
    <location>
        <begin position="77"/>
        <end position="101"/>
    </location>
</feature>
<accession>A0A852V5G5</accession>
<feature type="transmembrane region" description="Helical" evidence="7">
    <location>
        <begin position="12"/>
        <end position="35"/>
    </location>
</feature>
<evidence type="ECO:0000256" key="5">
    <source>
        <dbReference type="ARBA" id="ARBA00022989"/>
    </source>
</evidence>
<feature type="transmembrane region" description="Helical" evidence="7">
    <location>
        <begin position="186"/>
        <end position="208"/>
    </location>
</feature>
<feature type="domain" description="ABC transmembrane type-1" evidence="8">
    <location>
        <begin position="77"/>
        <end position="264"/>
    </location>
</feature>
<sequence>MRKVTAFLRGDRRAVAGAAVFTLIACAVLLAPVLAPHTTTWSDGGPFSPPSADHPLGTNGQGQDVLSHVLYGGRTSLGMALVVGTGTTVISVVAGLVTAFLGGVADEAISLVVNVVLTIPSLPLIIVLAAFLPPGTGTIVLVLVATGWAFGARVVRSQALTLRRRDFVAAATVAGEHRRRTIFVEIMPNMASVIAAYFCGQVVFALTAGSALEFLGLGDADQPSWGTMLFWAQNDSALLQGAWWTFVAPGLGIALTASALALVNFAIDAATNPRLRVARGAAARRPRGFRRATAVRRG</sequence>
<evidence type="ECO:0000256" key="6">
    <source>
        <dbReference type="ARBA" id="ARBA00023136"/>
    </source>
</evidence>
<dbReference type="InterPro" id="IPR000515">
    <property type="entry name" value="MetI-like"/>
</dbReference>
<dbReference type="PROSITE" id="PS50928">
    <property type="entry name" value="ABC_TM1"/>
    <property type="match status" value="1"/>
</dbReference>
<keyword evidence="3" id="KW-1003">Cell membrane</keyword>
<reference evidence="9 10" key="1">
    <citation type="submission" date="2020-07" db="EMBL/GenBank/DDBJ databases">
        <title>Sequencing the genomes of 1000 actinobacteria strains.</title>
        <authorList>
            <person name="Klenk H.-P."/>
        </authorList>
    </citation>
    <scope>NUCLEOTIDE SEQUENCE [LARGE SCALE GENOMIC DNA]</scope>
    <source>
        <strain evidence="9 10">DSM 45763</strain>
    </source>
</reference>
<keyword evidence="5 7" id="KW-1133">Transmembrane helix</keyword>